<evidence type="ECO:0000313" key="2">
    <source>
        <dbReference type="Proteomes" id="UP000015105"/>
    </source>
</evidence>
<reference evidence="1" key="3">
    <citation type="journal article" date="2017" name="Nature">
        <title>Genome sequence of the progenitor of the wheat D genome Aegilops tauschii.</title>
        <authorList>
            <person name="Luo M.C."/>
            <person name="Gu Y.Q."/>
            <person name="Puiu D."/>
            <person name="Wang H."/>
            <person name="Twardziok S.O."/>
            <person name="Deal K.R."/>
            <person name="Huo N."/>
            <person name="Zhu T."/>
            <person name="Wang L."/>
            <person name="Wang Y."/>
            <person name="McGuire P.E."/>
            <person name="Liu S."/>
            <person name="Long H."/>
            <person name="Ramasamy R.K."/>
            <person name="Rodriguez J.C."/>
            <person name="Van S.L."/>
            <person name="Yuan L."/>
            <person name="Wang Z."/>
            <person name="Xia Z."/>
            <person name="Xiao L."/>
            <person name="Anderson O.D."/>
            <person name="Ouyang S."/>
            <person name="Liang Y."/>
            <person name="Zimin A.V."/>
            <person name="Pertea G."/>
            <person name="Qi P."/>
            <person name="Bennetzen J.L."/>
            <person name="Dai X."/>
            <person name="Dawson M.W."/>
            <person name="Muller H.G."/>
            <person name="Kugler K."/>
            <person name="Rivarola-Duarte L."/>
            <person name="Spannagl M."/>
            <person name="Mayer K.F.X."/>
            <person name="Lu F.H."/>
            <person name="Bevan M.W."/>
            <person name="Leroy P."/>
            <person name="Li P."/>
            <person name="You F.M."/>
            <person name="Sun Q."/>
            <person name="Liu Z."/>
            <person name="Lyons E."/>
            <person name="Wicker T."/>
            <person name="Salzberg S.L."/>
            <person name="Devos K.M."/>
            <person name="Dvorak J."/>
        </authorList>
    </citation>
    <scope>NUCLEOTIDE SEQUENCE [LARGE SCALE GENOMIC DNA]</scope>
    <source>
        <strain evidence="1">cv. AL8/78</strain>
    </source>
</reference>
<proteinExistence type="predicted"/>
<organism evidence="1 2">
    <name type="scientific">Aegilops tauschii subsp. strangulata</name>
    <name type="common">Goatgrass</name>
    <dbReference type="NCBI Taxonomy" id="200361"/>
    <lineage>
        <taxon>Eukaryota</taxon>
        <taxon>Viridiplantae</taxon>
        <taxon>Streptophyta</taxon>
        <taxon>Embryophyta</taxon>
        <taxon>Tracheophyta</taxon>
        <taxon>Spermatophyta</taxon>
        <taxon>Magnoliopsida</taxon>
        <taxon>Liliopsida</taxon>
        <taxon>Poales</taxon>
        <taxon>Poaceae</taxon>
        <taxon>BOP clade</taxon>
        <taxon>Pooideae</taxon>
        <taxon>Triticodae</taxon>
        <taxon>Triticeae</taxon>
        <taxon>Triticinae</taxon>
        <taxon>Aegilops</taxon>
    </lineage>
</organism>
<reference evidence="2" key="1">
    <citation type="journal article" date="2014" name="Science">
        <title>Ancient hybridizations among the ancestral genomes of bread wheat.</title>
        <authorList>
            <consortium name="International Wheat Genome Sequencing Consortium,"/>
            <person name="Marcussen T."/>
            <person name="Sandve S.R."/>
            <person name="Heier L."/>
            <person name="Spannagl M."/>
            <person name="Pfeifer M."/>
            <person name="Jakobsen K.S."/>
            <person name="Wulff B.B."/>
            <person name="Steuernagel B."/>
            <person name="Mayer K.F."/>
            <person name="Olsen O.A."/>
        </authorList>
    </citation>
    <scope>NUCLEOTIDE SEQUENCE [LARGE SCALE GENOMIC DNA]</scope>
    <source>
        <strain evidence="2">cv. AL8/78</strain>
    </source>
</reference>
<reference evidence="1" key="5">
    <citation type="journal article" date="2021" name="G3 (Bethesda)">
        <title>Aegilops tauschii genome assembly Aet v5.0 features greater sequence contiguity and improved annotation.</title>
        <authorList>
            <person name="Wang L."/>
            <person name="Zhu T."/>
            <person name="Rodriguez J.C."/>
            <person name="Deal K.R."/>
            <person name="Dubcovsky J."/>
            <person name="McGuire P.E."/>
            <person name="Lux T."/>
            <person name="Spannagl M."/>
            <person name="Mayer K.F.X."/>
            <person name="Baldrich P."/>
            <person name="Meyers B.C."/>
            <person name="Huo N."/>
            <person name="Gu Y.Q."/>
            <person name="Zhou H."/>
            <person name="Devos K.M."/>
            <person name="Bennetzen J.L."/>
            <person name="Unver T."/>
            <person name="Budak H."/>
            <person name="Gulick P.J."/>
            <person name="Galiba G."/>
            <person name="Kalapos B."/>
            <person name="Nelson D.R."/>
            <person name="Li P."/>
            <person name="You F.M."/>
            <person name="Luo M.C."/>
            <person name="Dvorak J."/>
        </authorList>
    </citation>
    <scope>NUCLEOTIDE SEQUENCE [LARGE SCALE GENOMIC DNA]</scope>
    <source>
        <strain evidence="1">cv. AL8/78</strain>
    </source>
</reference>
<accession>A0A452YPA5</accession>
<keyword evidence="2" id="KW-1185">Reference proteome</keyword>
<dbReference type="AlphaFoldDB" id="A0A452YPA5"/>
<evidence type="ECO:0000313" key="1">
    <source>
        <dbReference type="EnsemblPlants" id="AET1Gv20487600.6"/>
    </source>
</evidence>
<reference evidence="2" key="2">
    <citation type="journal article" date="2017" name="Nat. Plants">
        <title>The Aegilops tauschii genome reveals multiple impacts of transposons.</title>
        <authorList>
            <person name="Zhao G."/>
            <person name="Zou C."/>
            <person name="Li K."/>
            <person name="Wang K."/>
            <person name="Li T."/>
            <person name="Gao L."/>
            <person name="Zhang X."/>
            <person name="Wang H."/>
            <person name="Yang Z."/>
            <person name="Liu X."/>
            <person name="Jiang W."/>
            <person name="Mao L."/>
            <person name="Kong X."/>
            <person name="Jiao Y."/>
            <person name="Jia J."/>
        </authorList>
    </citation>
    <scope>NUCLEOTIDE SEQUENCE [LARGE SCALE GENOMIC DNA]</scope>
    <source>
        <strain evidence="2">cv. AL8/78</strain>
    </source>
</reference>
<sequence>VRLCRRLAHLLRSSPSSQSSPRSGSRLAAISSLRWTRPRTHTPAAALHILRPALARIAVAAPEPSHARARALPCTALLASSFWRQREVGASSCGNTAEARQRTTARLLALAEEVVDAAALTMLVGGTASGKFCWLKLFQIWFELSYERL</sequence>
<dbReference type="Gramene" id="AET1Gv20487600.6">
    <property type="protein sequence ID" value="AET1Gv20487600.6"/>
    <property type="gene ID" value="AET1Gv20487600"/>
</dbReference>
<name>A0A452YPA5_AEGTS</name>
<dbReference type="Proteomes" id="UP000015105">
    <property type="component" value="Chromosome 1D"/>
</dbReference>
<reference evidence="1" key="4">
    <citation type="submission" date="2019-03" db="UniProtKB">
        <authorList>
            <consortium name="EnsemblPlants"/>
        </authorList>
    </citation>
    <scope>IDENTIFICATION</scope>
</reference>
<protein>
    <submittedName>
        <fullName evidence="1">Uncharacterized protein</fullName>
    </submittedName>
</protein>
<dbReference type="EnsemblPlants" id="AET1Gv20487600.6">
    <property type="protein sequence ID" value="AET1Gv20487600.6"/>
    <property type="gene ID" value="AET1Gv20487600"/>
</dbReference>